<dbReference type="PANTHER" id="PTHR45862">
    <property type="entry name" value="PROTEIN SGT1 HOMOLOG"/>
    <property type="match status" value="1"/>
</dbReference>
<evidence type="ECO:0000259" key="3">
    <source>
        <dbReference type="PROSITE" id="PS51048"/>
    </source>
</evidence>
<accession>A0AAD5RPY8</accession>
<dbReference type="GO" id="GO:0051087">
    <property type="term" value="F:protein-folding chaperone binding"/>
    <property type="evidence" value="ECO:0007669"/>
    <property type="project" value="InterPro"/>
</dbReference>
<dbReference type="EMBL" id="JAKWBI020000149">
    <property type="protein sequence ID" value="KAJ2901514.1"/>
    <property type="molecule type" value="Genomic_DNA"/>
</dbReference>
<dbReference type="InterPro" id="IPR011990">
    <property type="entry name" value="TPR-like_helical_dom_sf"/>
</dbReference>
<protein>
    <submittedName>
        <fullName evidence="5">Uncharacterized protein</fullName>
    </submittedName>
</protein>
<comment type="similarity">
    <text evidence="1">Belongs to the SGT1 family.</text>
</comment>
<dbReference type="SUPFAM" id="SSF48452">
    <property type="entry name" value="TPR-like"/>
    <property type="match status" value="1"/>
</dbReference>
<evidence type="ECO:0000313" key="5">
    <source>
        <dbReference type="EMBL" id="KAJ2901514.1"/>
    </source>
</evidence>
<dbReference type="Pfam" id="PF05002">
    <property type="entry name" value="SGS"/>
    <property type="match status" value="1"/>
</dbReference>
<dbReference type="InterPro" id="IPR008978">
    <property type="entry name" value="HSP20-like_chaperone"/>
</dbReference>
<dbReference type="PROSITE" id="PS51203">
    <property type="entry name" value="CS"/>
    <property type="match status" value="1"/>
</dbReference>
<name>A0AAD5RPY8_9PEZI</name>
<dbReference type="InterPro" id="IPR007699">
    <property type="entry name" value="SGS_dom"/>
</dbReference>
<feature type="domain" description="CS" evidence="4">
    <location>
        <begin position="280"/>
        <end position="376"/>
    </location>
</feature>
<evidence type="ECO:0000256" key="2">
    <source>
        <dbReference type="SAM" id="MobiDB-lite"/>
    </source>
</evidence>
<sequence>MSYINAAEEGIKAIEAGDFDSGLRKLEGALRVNPKQPNWLVKLAEGYLKVKPEQPKDALSAAERSYVAACQRGKREVMIHAMHFRATSLYRLGRTADADRCCRWVIDLVCGKPAKSPEDDQPPTDVDDKGRYKIPDFSYTAEIPAKDLYKNEAKRILLFRSRVVSTLKSLDVEEPNSSSLYPSVVKNPIVQFDEPEGKTQDLPGPELKDTKKVRLHGDQKTTNPETALQGLDRLKEDVSKYANRDNPLGWKRFYAEMMEKEPLPQNREYLLVENEKFWATCIPRCEFYQSNDSVVASIYVKGADQHILSSQLPLEMLVDEQRVVIVNLPNYCDFQRAIGFCPWGPVVTQATEWKVTAHTVEITLAKATREKWPQLLMEGTHVVVQEHPGKDPDSIWLEAPEFVRVPKGWSPPYSVANLHKKSPNHTKPGFYQAAPAQSKPEPKSQPSATADTKGPAYPTSSRNGPKNWDQIGADDDDDEVEKSNPDAFFKMLYQNSSPDQQKAMMKSFTESNGTALSTDWNDVSKRTVPTEPPEGVEAKKWDK</sequence>
<feature type="region of interest" description="Disordered" evidence="2">
    <location>
        <begin position="416"/>
        <end position="543"/>
    </location>
</feature>
<evidence type="ECO:0000313" key="6">
    <source>
        <dbReference type="Proteomes" id="UP001201980"/>
    </source>
</evidence>
<evidence type="ECO:0000259" key="4">
    <source>
        <dbReference type="PROSITE" id="PS51203"/>
    </source>
</evidence>
<comment type="caution">
    <text evidence="5">The sequence shown here is derived from an EMBL/GenBank/DDBJ whole genome shotgun (WGS) entry which is preliminary data.</text>
</comment>
<dbReference type="PROSITE" id="PS51048">
    <property type="entry name" value="SGS"/>
    <property type="match status" value="1"/>
</dbReference>
<reference evidence="5" key="1">
    <citation type="submission" date="2022-07" db="EMBL/GenBank/DDBJ databases">
        <title>Draft genome sequence of Zalerion maritima ATCC 34329, a (micro)plastics degrading marine fungus.</title>
        <authorList>
            <person name="Paco A."/>
            <person name="Goncalves M.F.M."/>
            <person name="Rocha-Santos T.A.P."/>
            <person name="Alves A."/>
        </authorList>
    </citation>
    <scope>NUCLEOTIDE SEQUENCE</scope>
    <source>
        <strain evidence="5">ATCC 34329</strain>
    </source>
</reference>
<gene>
    <name evidence="5" type="ORF">MKZ38_001742</name>
</gene>
<dbReference type="AlphaFoldDB" id="A0AAD5RPY8"/>
<dbReference type="InterPro" id="IPR007052">
    <property type="entry name" value="CS_dom"/>
</dbReference>
<keyword evidence="6" id="KW-1185">Reference proteome</keyword>
<feature type="domain" description="SGS" evidence="3">
    <location>
        <begin position="456"/>
        <end position="543"/>
    </location>
</feature>
<feature type="compositionally biased region" description="Polar residues" evidence="2">
    <location>
        <begin position="508"/>
        <end position="521"/>
    </location>
</feature>
<dbReference type="InterPro" id="IPR044563">
    <property type="entry name" value="Sgt1-like"/>
</dbReference>
<dbReference type="Gene3D" id="2.60.40.790">
    <property type="match status" value="1"/>
</dbReference>
<dbReference type="Proteomes" id="UP001201980">
    <property type="component" value="Unassembled WGS sequence"/>
</dbReference>
<dbReference type="SUPFAM" id="SSF49764">
    <property type="entry name" value="HSP20-like chaperones"/>
    <property type="match status" value="1"/>
</dbReference>
<dbReference type="Gene3D" id="1.25.40.10">
    <property type="entry name" value="Tetratricopeptide repeat domain"/>
    <property type="match status" value="1"/>
</dbReference>
<evidence type="ECO:0000256" key="1">
    <source>
        <dbReference type="ARBA" id="ARBA00008509"/>
    </source>
</evidence>
<organism evidence="5 6">
    <name type="scientific">Zalerion maritima</name>
    <dbReference type="NCBI Taxonomy" id="339359"/>
    <lineage>
        <taxon>Eukaryota</taxon>
        <taxon>Fungi</taxon>
        <taxon>Dikarya</taxon>
        <taxon>Ascomycota</taxon>
        <taxon>Pezizomycotina</taxon>
        <taxon>Sordariomycetes</taxon>
        <taxon>Lulworthiomycetidae</taxon>
        <taxon>Lulworthiales</taxon>
        <taxon>Lulworthiaceae</taxon>
        <taxon>Zalerion</taxon>
    </lineage>
</organism>
<proteinExistence type="inferred from homology"/>